<organism evidence="2 3">
    <name type="scientific">Digitaria exilis</name>
    <dbReference type="NCBI Taxonomy" id="1010633"/>
    <lineage>
        <taxon>Eukaryota</taxon>
        <taxon>Viridiplantae</taxon>
        <taxon>Streptophyta</taxon>
        <taxon>Embryophyta</taxon>
        <taxon>Tracheophyta</taxon>
        <taxon>Spermatophyta</taxon>
        <taxon>Magnoliopsida</taxon>
        <taxon>Liliopsida</taxon>
        <taxon>Poales</taxon>
        <taxon>Poaceae</taxon>
        <taxon>PACMAD clade</taxon>
        <taxon>Panicoideae</taxon>
        <taxon>Panicodae</taxon>
        <taxon>Paniceae</taxon>
        <taxon>Anthephorinae</taxon>
        <taxon>Digitaria</taxon>
    </lineage>
</organism>
<name>A0A835AD55_9POAL</name>
<proteinExistence type="predicted"/>
<dbReference type="PANTHER" id="PTHR34223:SF81">
    <property type="entry name" value="OS08G0281600 PROTEIN"/>
    <property type="match status" value="1"/>
</dbReference>
<reference evidence="2" key="1">
    <citation type="submission" date="2020-07" db="EMBL/GenBank/DDBJ databases">
        <title>Genome sequence and genetic diversity analysis of an under-domesticated orphan crop, white fonio (Digitaria exilis).</title>
        <authorList>
            <person name="Bennetzen J.L."/>
            <person name="Chen S."/>
            <person name="Ma X."/>
            <person name="Wang X."/>
            <person name="Yssel A.E.J."/>
            <person name="Chaluvadi S.R."/>
            <person name="Johnson M."/>
            <person name="Gangashetty P."/>
            <person name="Hamidou F."/>
            <person name="Sanogo M.D."/>
            <person name="Zwaenepoel A."/>
            <person name="Wallace J."/>
            <person name="Van De Peer Y."/>
            <person name="Van Deynze A."/>
        </authorList>
    </citation>
    <scope>NUCLEOTIDE SEQUENCE</scope>
    <source>
        <tissue evidence="2">Leaves</tissue>
    </source>
</reference>
<keyword evidence="3" id="KW-1185">Reference proteome</keyword>
<dbReference type="SUPFAM" id="SSF81383">
    <property type="entry name" value="F-box domain"/>
    <property type="match status" value="1"/>
</dbReference>
<feature type="domain" description="F-box" evidence="1">
    <location>
        <begin position="32"/>
        <end position="70"/>
    </location>
</feature>
<evidence type="ECO:0000313" key="3">
    <source>
        <dbReference type="Proteomes" id="UP000636709"/>
    </source>
</evidence>
<dbReference type="InterPro" id="IPR001810">
    <property type="entry name" value="F-box_dom"/>
</dbReference>
<dbReference type="OrthoDB" id="679628at2759"/>
<evidence type="ECO:0000313" key="2">
    <source>
        <dbReference type="EMBL" id="KAF8662563.1"/>
    </source>
</evidence>
<evidence type="ECO:0000259" key="1">
    <source>
        <dbReference type="Pfam" id="PF00646"/>
    </source>
</evidence>
<sequence length="134" mass="15526">MGHLFDAMPPKVTKRWVPVTRRSKRVPDADHLSALPDAPLLYIMSFPKAWEVVRTCVLSRRWRHLWKSVPCIDIRLRTGDYIDMPQGFTDFVHHLFCRRDASAKLDTLHLRSSDLGCAHNEGDARLWIHKADLA</sequence>
<accession>A0A835AD55</accession>
<dbReference type="EMBL" id="JACEFO010002380">
    <property type="protein sequence ID" value="KAF8662563.1"/>
    <property type="molecule type" value="Genomic_DNA"/>
</dbReference>
<protein>
    <recommendedName>
        <fullName evidence="1">F-box domain-containing protein</fullName>
    </recommendedName>
</protein>
<dbReference type="AlphaFoldDB" id="A0A835AD55"/>
<dbReference type="InterPro" id="IPR053197">
    <property type="entry name" value="F-box_SCFL_complex_component"/>
</dbReference>
<dbReference type="Gene3D" id="1.20.1280.50">
    <property type="match status" value="1"/>
</dbReference>
<dbReference type="PANTHER" id="PTHR34223">
    <property type="entry name" value="OS11G0201299 PROTEIN"/>
    <property type="match status" value="1"/>
</dbReference>
<comment type="caution">
    <text evidence="2">The sequence shown here is derived from an EMBL/GenBank/DDBJ whole genome shotgun (WGS) entry which is preliminary data.</text>
</comment>
<dbReference type="Proteomes" id="UP000636709">
    <property type="component" value="Unassembled WGS sequence"/>
</dbReference>
<dbReference type="Pfam" id="PF00646">
    <property type="entry name" value="F-box"/>
    <property type="match status" value="1"/>
</dbReference>
<gene>
    <name evidence="2" type="ORF">HU200_056161</name>
</gene>
<dbReference type="InterPro" id="IPR036047">
    <property type="entry name" value="F-box-like_dom_sf"/>
</dbReference>